<proteinExistence type="predicted"/>
<comment type="caution">
    <text evidence="1">The sequence shown here is derived from an EMBL/GenBank/DDBJ whole genome shotgun (WGS) entry which is preliminary data.</text>
</comment>
<keyword evidence="2" id="KW-1185">Reference proteome</keyword>
<dbReference type="Proteomes" id="UP001286313">
    <property type="component" value="Unassembled WGS sequence"/>
</dbReference>
<protein>
    <submittedName>
        <fullName evidence="1">Uncharacterized protein</fullName>
    </submittedName>
</protein>
<evidence type="ECO:0000313" key="2">
    <source>
        <dbReference type="Proteomes" id="UP001286313"/>
    </source>
</evidence>
<sequence length="86" mass="9152">MHSLHPFHPNLASAFLSPAGIGNLISRRSPSNNLGEVVTVCLGWARRGRLILLQGGCPLIFAPTSANQHHQDINSVAPAVGLPPRK</sequence>
<accession>A0AAE1ETE4</accession>
<reference evidence="1" key="1">
    <citation type="submission" date="2023-10" db="EMBL/GenBank/DDBJ databases">
        <title>Genome assemblies of two species of porcelain crab, Petrolisthes cinctipes and Petrolisthes manimaculis (Anomura: Porcellanidae).</title>
        <authorList>
            <person name="Angst P."/>
        </authorList>
    </citation>
    <scope>NUCLEOTIDE SEQUENCE</scope>
    <source>
        <strain evidence="1">PB745_01</strain>
        <tissue evidence="1">Gill</tissue>
    </source>
</reference>
<gene>
    <name evidence="1" type="ORF">Pcinc_032902</name>
</gene>
<dbReference type="AlphaFoldDB" id="A0AAE1ETE4"/>
<dbReference type="EMBL" id="JAWQEG010004561">
    <property type="protein sequence ID" value="KAK3861102.1"/>
    <property type="molecule type" value="Genomic_DNA"/>
</dbReference>
<organism evidence="1 2">
    <name type="scientific">Petrolisthes cinctipes</name>
    <name type="common">Flat porcelain crab</name>
    <dbReference type="NCBI Taxonomy" id="88211"/>
    <lineage>
        <taxon>Eukaryota</taxon>
        <taxon>Metazoa</taxon>
        <taxon>Ecdysozoa</taxon>
        <taxon>Arthropoda</taxon>
        <taxon>Crustacea</taxon>
        <taxon>Multicrustacea</taxon>
        <taxon>Malacostraca</taxon>
        <taxon>Eumalacostraca</taxon>
        <taxon>Eucarida</taxon>
        <taxon>Decapoda</taxon>
        <taxon>Pleocyemata</taxon>
        <taxon>Anomura</taxon>
        <taxon>Galatheoidea</taxon>
        <taxon>Porcellanidae</taxon>
        <taxon>Petrolisthes</taxon>
    </lineage>
</organism>
<evidence type="ECO:0000313" key="1">
    <source>
        <dbReference type="EMBL" id="KAK3861102.1"/>
    </source>
</evidence>
<name>A0AAE1ETE4_PETCI</name>